<dbReference type="InterPro" id="IPR012338">
    <property type="entry name" value="Beta-lactam/transpept-like"/>
</dbReference>
<dbReference type="GO" id="GO:0009252">
    <property type="term" value="P:peptidoglycan biosynthetic process"/>
    <property type="evidence" value="ECO:0007669"/>
    <property type="project" value="UniProtKB-UniPathway"/>
</dbReference>
<evidence type="ECO:0000256" key="7">
    <source>
        <dbReference type="ARBA" id="ARBA00022729"/>
    </source>
</evidence>
<evidence type="ECO:0000256" key="3">
    <source>
        <dbReference type="ARBA" id="ARBA00007164"/>
    </source>
</evidence>
<reference evidence="19" key="2">
    <citation type="journal article" date="1993" name="Biochem. J. 290 ( Pt">
        <title>Evolutionary families of peptidases.</title>
        <authorList>
            <person name="Rawlings N.D."/>
            <person name="Barrett A.J."/>
        </authorList>
    </citation>
    <scope>NUCLEOTIDE SEQUENCE</scope>
</reference>
<dbReference type="SUPFAM" id="SSF69189">
    <property type="entry name" value="Penicillin-binding protein associated domain"/>
    <property type="match status" value="1"/>
</dbReference>
<organism evidence="18 19">
    <name type="scientific">Derxia gummosa DSM 723</name>
    <dbReference type="NCBI Taxonomy" id="1121388"/>
    <lineage>
        <taxon>Bacteria</taxon>
        <taxon>Pseudomonadati</taxon>
        <taxon>Pseudomonadota</taxon>
        <taxon>Betaproteobacteria</taxon>
        <taxon>Burkholderiales</taxon>
        <taxon>Alcaligenaceae</taxon>
        <taxon>Derxia</taxon>
    </lineage>
</organism>
<dbReference type="OrthoDB" id="9795979at2"/>
<evidence type="ECO:0000256" key="4">
    <source>
        <dbReference type="ARBA" id="ARBA00012448"/>
    </source>
</evidence>
<evidence type="ECO:0000256" key="1">
    <source>
        <dbReference type="ARBA" id="ARBA00003217"/>
    </source>
</evidence>
<evidence type="ECO:0000256" key="8">
    <source>
        <dbReference type="ARBA" id="ARBA00022801"/>
    </source>
</evidence>
<evidence type="ECO:0000256" key="10">
    <source>
        <dbReference type="ARBA" id="ARBA00022984"/>
    </source>
</evidence>
<evidence type="ECO:0000313" key="18">
    <source>
        <dbReference type="Proteomes" id="UP000675920"/>
    </source>
</evidence>
<feature type="signal peptide" evidence="16">
    <location>
        <begin position="1"/>
        <end position="29"/>
    </location>
</feature>
<name>A0A8B6X2D4_9BURK</name>
<dbReference type="UniPathway" id="UPA00219"/>
<dbReference type="GO" id="GO:0006508">
    <property type="term" value="P:proteolysis"/>
    <property type="evidence" value="ECO:0007669"/>
    <property type="project" value="UniProtKB-KW"/>
</dbReference>
<keyword evidence="7 16" id="KW-0732">Signal</keyword>
<dbReference type="InterPro" id="IPR012907">
    <property type="entry name" value="Peptidase_S11_C"/>
</dbReference>
<evidence type="ECO:0000256" key="12">
    <source>
        <dbReference type="ARBA" id="ARBA00034000"/>
    </source>
</evidence>
<accession>A0A8B6X2D4</accession>
<comment type="catalytic activity">
    <reaction evidence="12">
        <text>Preferential cleavage: (Ac)2-L-Lys-D-Ala-|-D-Ala. Also transpeptidation of peptidyl-alanyl moieties that are N-acyl substituents of D-alanine.</text>
        <dbReference type="EC" id="3.4.16.4"/>
    </reaction>
</comment>
<dbReference type="InterPro" id="IPR018044">
    <property type="entry name" value="Peptidase_S11"/>
</dbReference>
<feature type="domain" description="Peptidase S11 D-Ala-D-Ala carboxypeptidase A C-terminal" evidence="17">
    <location>
        <begin position="304"/>
        <end position="394"/>
    </location>
</feature>
<comment type="similarity">
    <text evidence="3 15">Belongs to the peptidase S11 family.</text>
</comment>
<dbReference type="GO" id="GO:0008360">
    <property type="term" value="P:regulation of cell shape"/>
    <property type="evidence" value="ECO:0007669"/>
    <property type="project" value="UniProtKB-KW"/>
</dbReference>
<dbReference type="Gene3D" id="3.40.710.10">
    <property type="entry name" value="DD-peptidase/beta-lactamase superfamily"/>
    <property type="match status" value="1"/>
</dbReference>
<protein>
    <recommendedName>
        <fullName evidence="4">serine-type D-Ala-D-Ala carboxypeptidase</fullName>
        <ecNumber evidence="4">3.4.16.4</ecNumber>
    </recommendedName>
</protein>
<feature type="chain" id="PRO_5034359450" description="serine-type D-Ala-D-Ala carboxypeptidase" evidence="16">
    <location>
        <begin position="30"/>
        <end position="410"/>
    </location>
</feature>
<dbReference type="RefSeq" id="WP_028310644.1">
    <property type="nucleotide sequence ID" value="NZ_AXWS01000007.1"/>
</dbReference>
<evidence type="ECO:0000256" key="14">
    <source>
        <dbReference type="PIRSR" id="PIRSR618044-2"/>
    </source>
</evidence>
<evidence type="ECO:0000256" key="16">
    <source>
        <dbReference type="SAM" id="SignalP"/>
    </source>
</evidence>
<dbReference type="PRINTS" id="PR00725">
    <property type="entry name" value="DADACBPTASE1"/>
</dbReference>
<evidence type="ECO:0000256" key="9">
    <source>
        <dbReference type="ARBA" id="ARBA00022960"/>
    </source>
</evidence>
<feature type="active site" description="Proton acceptor" evidence="13">
    <location>
        <position position="68"/>
    </location>
</feature>
<reference evidence="19" key="3">
    <citation type="journal article" date="1994" name="Methods Enzymol.">
        <title>Families of serine peptidases.</title>
        <authorList>
            <person name="Rawlings N.D."/>
            <person name="Barrett A.J."/>
        </authorList>
    </citation>
    <scope>NUCLEOTIDE SEQUENCE</scope>
</reference>
<comment type="function">
    <text evidence="1">Removes C-terminal D-alanyl residues from sugar-peptide cell wall precursors.</text>
</comment>
<evidence type="ECO:0000256" key="6">
    <source>
        <dbReference type="ARBA" id="ARBA00022670"/>
    </source>
</evidence>
<keyword evidence="6" id="KW-0645">Protease</keyword>
<feature type="active site" evidence="13">
    <location>
        <position position="129"/>
    </location>
</feature>
<evidence type="ECO:0000256" key="5">
    <source>
        <dbReference type="ARBA" id="ARBA00022645"/>
    </source>
</evidence>
<evidence type="ECO:0000313" key="19">
    <source>
        <dbReference type="RefSeq" id="WP_028310644.1"/>
    </source>
</evidence>
<keyword evidence="5 19" id="KW-0121">Carboxypeptidase</keyword>
<dbReference type="InterPro" id="IPR015956">
    <property type="entry name" value="Peniciliin-bd_prot_C_sf"/>
</dbReference>
<keyword evidence="9" id="KW-0133">Cell shape</keyword>
<keyword evidence="18" id="KW-1185">Reference proteome</keyword>
<evidence type="ECO:0000256" key="15">
    <source>
        <dbReference type="RuleBase" id="RU004016"/>
    </source>
</evidence>
<evidence type="ECO:0000256" key="11">
    <source>
        <dbReference type="ARBA" id="ARBA00023316"/>
    </source>
</evidence>
<dbReference type="SUPFAM" id="SSF56601">
    <property type="entry name" value="beta-lactamase/transpeptidase-like"/>
    <property type="match status" value="1"/>
</dbReference>
<dbReference type="AlphaFoldDB" id="A0A8B6X2D4"/>
<dbReference type="InterPro" id="IPR037167">
    <property type="entry name" value="Peptidase_S11_C_sf"/>
</dbReference>
<dbReference type="SMART" id="SM00936">
    <property type="entry name" value="PBP5_C"/>
    <property type="match status" value="1"/>
</dbReference>
<keyword evidence="8" id="KW-0378">Hydrolase</keyword>
<feature type="binding site" evidence="14">
    <location>
        <position position="231"/>
    </location>
    <ligand>
        <name>substrate</name>
    </ligand>
</feature>
<sequence length="410" mass="43861">MHHRFTARLRAVALATAAALIAAAAPAAAQVPPPVVAARSWLVLDVNSAQILAMNEADTRTDPASLTKLMTAYLVFNAIKAGSLHLTDMVLISERAWKSGGNKESSRMFVEVGKQVSVDDLLHGMIIQSGNDATIALAERVGGTEEQFADLMNRKAAEFGMKNSHFSNSHGLSDPNHYSTARDLAILAQRLVTDFPEYLSYYSTKEYTYNGIKQENRNRLLWLDPSVDGLKTGYTDLAGWCLIATARRPFPAAPAAGAAPADGQPQAGTPDGNRRIISVVVGAQNAAGRVQESQKLLNYAFQSYDDVRLYAKGATVQTIPVFKGTADTVTAGVARELVVSVPRGQGEKIKAAVERSERLIAPIQAGQQVGTIKLTLDGKPVGEVPLVALGSVNKAGFIGSTIDAVRMMFK</sequence>
<reference evidence="19" key="4">
    <citation type="submission" date="2025-08" db="UniProtKB">
        <authorList>
            <consortium name="RefSeq"/>
        </authorList>
    </citation>
    <scope>IDENTIFICATION</scope>
</reference>
<evidence type="ECO:0000256" key="13">
    <source>
        <dbReference type="PIRSR" id="PIRSR618044-1"/>
    </source>
</evidence>
<comment type="pathway">
    <text evidence="2">Cell wall biogenesis; peptidoglycan biosynthesis.</text>
</comment>
<evidence type="ECO:0000256" key="2">
    <source>
        <dbReference type="ARBA" id="ARBA00004752"/>
    </source>
</evidence>
<feature type="active site" description="Acyl-ester intermediate" evidence="13">
    <location>
        <position position="65"/>
    </location>
</feature>
<dbReference type="PANTHER" id="PTHR21581">
    <property type="entry name" value="D-ALANYL-D-ALANINE CARBOXYPEPTIDASE"/>
    <property type="match status" value="1"/>
</dbReference>
<dbReference type="EC" id="3.4.16.4" evidence="4"/>
<dbReference type="Gene3D" id="2.60.410.10">
    <property type="entry name" value="D-Ala-D-Ala carboxypeptidase, C-terminal domain"/>
    <property type="match status" value="1"/>
</dbReference>
<keyword evidence="10" id="KW-0573">Peptidoglycan synthesis</keyword>
<keyword evidence="11" id="KW-0961">Cell wall biogenesis/degradation</keyword>
<dbReference type="GO" id="GO:0009002">
    <property type="term" value="F:serine-type D-Ala-D-Ala carboxypeptidase activity"/>
    <property type="evidence" value="ECO:0007669"/>
    <property type="project" value="UniProtKB-EC"/>
</dbReference>
<reference evidence="19" key="1">
    <citation type="journal article" date="1991" name="Annu. Rev. Microbiol.">
        <title>Serine beta-lactamases and penicillin-binding proteins.</title>
        <authorList>
            <person name="Ghuysen J.M."/>
        </authorList>
    </citation>
    <scope>NUCLEOTIDE SEQUENCE</scope>
</reference>
<dbReference type="PANTHER" id="PTHR21581:SF6">
    <property type="entry name" value="TRAFFICKING PROTEIN PARTICLE COMPLEX SUBUNIT 12"/>
    <property type="match status" value="1"/>
</dbReference>
<dbReference type="InterPro" id="IPR001967">
    <property type="entry name" value="Peptidase_S11_N"/>
</dbReference>
<dbReference type="Proteomes" id="UP000675920">
    <property type="component" value="Unplaced"/>
</dbReference>
<evidence type="ECO:0000259" key="17">
    <source>
        <dbReference type="SMART" id="SM00936"/>
    </source>
</evidence>
<proteinExistence type="inferred from homology"/>
<dbReference type="Pfam" id="PF07943">
    <property type="entry name" value="PBP5_C"/>
    <property type="match status" value="1"/>
</dbReference>
<dbReference type="Pfam" id="PF00768">
    <property type="entry name" value="Peptidase_S11"/>
    <property type="match status" value="1"/>
</dbReference>
<dbReference type="GO" id="GO:0071555">
    <property type="term" value="P:cell wall organization"/>
    <property type="evidence" value="ECO:0007669"/>
    <property type="project" value="UniProtKB-KW"/>
</dbReference>